<organism evidence="14 15">
    <name type="scientific">Candidatus Roizmanbacteria bacterium RIFCSPLOWO2_01_FULL_38_12</name>
    <dbReference type="NCBI Taxonomy" id="1802061"/>
    <lineage>
        <taxon>Bacteria</taxon>
        <taxon>Candidatus Roizmaniibacteriota</taxon>
    </lineage>
</organism>
<comment type="function">
    <text evidence="11 12">Catalyzes the anaerobic formation of alpha-ketobutyrate and ammonia from threonine in a two-step reaction. The first step involved a dehydration of threonine and a production of enamine intermediates (aminocrotonate), which tautomerizes to its imine form (iminobutyrate). Both intermediates are unstable and short-lived. The second step is the nonenzymatic hydrolysis of the enamine/imine intermediates to form 2-ketobutyrate and free ammonia. In the low water environment of the cell, the second step is accelerated by RidA.</text>
</comment>
<keyword evidence="9 12" id="KW-0456">Lyase</keyword>
<dbReference type="Proteomes" id="UP000177141">
    <property type="component" value="Unassembled WGS sequence"/>
</dbReference>
<dbReference type="PANTHER" id="PTHR48078:SF11">
    <property type="entry name" value="THREONINE DEHYDRATASE, MITOCHONDRIAL"/>
    <property type="match status" value="1"/>
</dbReference>
<accession>A0A1F7IRB7</accession>
<evidence type="ECO:0000256" key="3">
    <source>
        <dbReference type="ARBA" id="ARBA00004810"/>
    </source>
</evidence>
<dbReference type="CDD" id="cd01562">
    <property type="entry name" value="Thr-dehyd"/>
    <property type="match status" value="1"/>
</dbReference>
<comment type="cofactor">
    <cofactor evidence="2 12">
        <name>pyridoxal 5'-phosphate</name>
        <dbReference type="ChEBI" id="CHEBI:597326"/>
    </cofactor>
</comment>
<evidence type="ECO:0000256" key="10">
    <source>
        <dbReference type="ARBA" id="ARBA00023304"/>
    </source>
</evidence>
<evidence type="ECO:0000256" key="12">
    <source>
        <dbReference type="RuleBase" id="RU362012"/>
    </source>
</evidence>
<dbReference type="PANTHER" id="PTHR48078">
    <property type="entry name" value="THREONINE DEHYDRATASE, MITOCHONDRIAL-RELATED"/>
    <property type="match status" value="1"/>
</dbReference>
<gene>
    <name evidence="12" type="primary">ilvA</name>
    <name evidence="14" type="ORF">A3A93_01125</name>
</gene>
<feature type="domain" description="ACT-like" evidence="13">
    <location>
        <begin position="331"/>
        <end position="405"/>
    </location>
</feature>
<comment type="caution">
    <text evidence="14">The sequence shown here is derived from an EMBL/GenBank/DDBJ whole genome shotgun (WGS) entry which is preliminary data.</text>
</comment>
<dbReference type="UniPathway" id="UPA00047">
    <property type="reaction ID" value="UER00054"/>
</dbReference>
<evidence type="ECO:0000256" key="4">
    <source>
        <dbReference type="ARBA" id="ARBA00010869"/>
    </source>
</evidence>
<evidence type="ECO:0000313" key="15">
    <source>
        <dbReference type="Proteomes" id="UP000177141"/>
    </source>
</evidence>
<dbReference type="InterPro" id="IPR050147">
    <property type="entry name" value="Ser/Thr_Dehydratase"/>
</dbReference>
<dbReference type="PROSITE" id="PS00165">
    <property type="entry name" value="DEHYDRATASE_SER_THR"/>
    <property type="match status" value="1"/>
</dbReference>
<dbReference type="NCBIfam" id="NF006390">
    <property type="entry name" value="PRK08639.1"/>
    <property type="match status" value="1"/>
</dbReference>
<keyword evidence="8 12" id="KW-0663">Pyridoxal phosphate</keyword>
<name>A0A1F7IRB7_9BACT</name>
<dbReference type="InterPro" id="IPR045865">
    <property type="entry name" value="ACT-like_dom_sf"/>
</dbReference>
<keyword evidence="7 12" id="KW-0412">Isoleucine biosynthesis</keyword>
<dbReference type="GO" id="GO:0030170">
    <property type="term" value="F:pyridoxal phosphate binding"/>
    <property type="evidence" value="ECO:0007669"/>
    <property type="project" value="InterPro"/>
</dbReference>
<evidence type="ECO:0000256" key="6">
    <source>
        <dbReference type="ARBA" id="ARBA00022605"/>
    </source>
</evidence>
<dbReference type="PROSITE" id="PS51672">
    <property type="entry name" value="ACT_LIKE"/>
    <property type="match status" value="1"/>
</dbReference>
<dbReference type="GO" id="GO:0003941">
    <property type="term" value="F:L-serine ammonia-lyase activity"/>
    <property type="evidence" value="ECO:0007669"/>
    <property type="project" value="TreeGrafter"/>
</dbReference>
<dbReference type="EMBL" id="MGAL01000046">
    <property type="protein sequence ID" value="OGK45894.1"/>
    <property type="molecule type" value="Genomic_DNA"/>
</dbReference>
<comment type="pathway">
    <text evidence="3 12">Amino-acid biosynthesis; L-isoleucine biosynthesis; 2-oxobutanoate from L-threonine: step 1/1.</text>
</comment>
<dbReference type="InterPro" id="IPR001721">
    <property type="entry name" value="TD_ACT-like"/>
</dbReference>
<evidence type="ECO:0000256" key="2">
    <source>
        <dbReference type="ARBA" id="ARBA00001933"/>
    </source>
</evidence>
<protein>
    <recommendedName>
        <fullName evidence="12">L-threonine dehydratase</fullName>
        <ecNumber evidence="12">4.3.1.19</ecNumber>
    </recommendedName>
    <alternativeName>
        <fullName evidence="12">Threonine deaminase</fullName>
    </alternativeName>
</protein>
<dbReference type="AlphaFoldDB" id="A0A1F7IRB7"/>
<keyword evidence="6 12" id="KW-0028">Amino-acid biosynthesis</keyword>
<keyword evidence="10 12" id="KW-0100">Branched-chain amino acid biosynthesis</keyword>
<dbReference type="Pfam" id="PF00291">
    <property type="entry name" value="PALP"/>
    <property type="match status" value="1"/>
</dbReference>
<dbReference type="GO" id="GO:0006565">
    <property type="term" value="P:L-serine catabolic process"/>
    <property type="evidence" value="ECO:0007669"/>
    <property type="project" value="TreeGrafter"/>
</dbReference>
<evidence type="ECO:0000256" key="8">
    <source>
        <dbReference type="ARBA" id="ARBA00022898"/>
    </source>
</evidence>
<evidence type="ECO:0000259" key="13">
    <source>
        <dbReference type="PROSITE" id="PS51672"/>
    </source>
</evidence>
<dbReference type="GO" id="GO:0004794">
    <property type="term" value="F:threonine deaminase activity"/>
    <property type="evidence" value="ECO:0007669"/>
    <property type="project" value="UniProtKB-UniRule"/>
</dbReference>
<reference evidence="14 15" key="1">
    <citation type="journal article" date="2016" name="Nat. Commun.">
        <title>Thousands of microbial genomes shed light on interconnected biogeochemical processes in an aquifer system.</title>
        <authorList>
            <person name="Anantharaman K."/>
            <person name="Brown C.T."/>
            <person name="Hug L.A."/>
            <person name="Sharon I."/>
            <person name="Castelle C.J."/>
            <person name="Probst A.J."/>
            <person name="Thomas B.C."/>
            <person name="Singh A."/>
            <person name="Wilkins M.J."/>
            <person name="Karaoz U."/>
            <person name="Brodie E.L."/>
            <person name="Williams K.H."/>
            <person name="Hubbard S.S."/>
            <person name="Banfield J.F."/>
        </authorList>
    </citation>
    <scope>NUCLEOTIDE SEQUENCE [LARGE SCALE GENOMIC DNA]</scope>
</reference>
<dbReference type="NCBIfam" id="TIGR02079">
    <property type="entry name" value="THD1"/>
    <property type="match status" value="1"/>
</dbReference>
<dbReference type="Gene3D" id="3.40.50.1100">
    <property type="match status" value="2"/>
</dbReference>
<dbReference type="SUPFAM" id="SSF53686">
    <property type="entry name" value="Tryptophan synthase beta subunit-like PLP-dependent enzymes"/>
    <property type="match status" value="1"/>
</dbReference>
<proteinExistence type="inferred from homology"/>
<evidence type="ECO:0000256" key="5">
    <source>
        <dbReference type="ARBA" id="ARBA00011881"/>
    </source>
</evidence>
<comment type="catalytic activity">
    <reaction evidence="1 12">
        <text>L-threonine = 2-oxobutanoate + NH4(+)</text>
        <dbReference type="Rhea" id="RHEA:22108"/>
        <dbReference type="ChEBI" id="CHEBI:16763"/>
        <dbReference type="ChEBI" id="CHEBI:28938"/>
        <dbReference type="ChEBI" id="CHEBI:57926"/>
        <dbReference type="EC" id="4.3.1.19"/>
    </reaction>
</comment>
<dbReference type="InterPro" id="IPR001926">
    <property type="entry name" value="TrpB-like_PALP"/>
</dbReference>
<dbReference type="GO" id="GO:0009097">
    <property type="term" value="P:isoleucine biosynthetic process"/>
    <property type="evidence" value="ECO:0007669"/>
    <property type="project" value="UniProtKB-UniRule"/>
</dbReference>
<evidence type="ECO:0000256" key="1">
    <source>
        <dbReference type="ARBA" id="ARBA00001274"/>
    </source>
</evidence>
<comment type="similarity">
    <text evidence="4 12">Belongs to the serine/threonine dehydratase family.</text>
</comment>
<dbReference type="Pfam" id="PF00585">
    <property type="entry name" value="Thr_dehydrat_C"/>
    <property type="match status" value="1"/>
</dbReference>
<evidence type="ECO:0000256" key="11">
    <source>
        <dbReference type="ARBA" id="ARBA00025527"/>
    </source>
</evidence>
<evidence type="ECO:0000313" key="14">
    <source>
        <dbReference type="EMBL" id="OGK45894.1"/>
    </source>
</evidence>
<evidence type="ECO:0000256" key="9">
    <source>
        <dbReference type="ARBA" id="ARBA00023239"/>
    </source>
</evidence>
<evidence type="ECO:0000256" key="7">
    <source>
        <dbReference type="ARBA" id="ARBA00022624"/>
    </source>
</evidence>
<dbReference type="InterPro" id="IPR036052">
    <property type="entry name" value="TrpB-like_PALP_sf"/>
</dbReference>
<dbReference type="EC" id="4.3.1.19" evidence="12"/>
<dbReference type="FunFam" id="3.40.50.1100:FF:000005">
    <property type="entry name" value="Threonine dehydratase catabolic"/>
    <property type="match status" value="1"/>
</dbReference>
<dbReference type="STRING" id="1802061.A3A93_01125"/>
<comment type="subunit">
    <text evidence="5 12">Homotetramer.</text>
</comment>
<dbReference type="GO" id="GO:0006567">
    <property type="term" value="P:L-threonine catabolic process"/>
    <property type="evidence" value="ECO:0007669"/>
    <property type="project" value="TreeGrafter"/>
</dbReference>
<dbReference type="InterPro" id="IPR011820">
    <property type="entry name" value="IlvA"/>
</dbReference>
<sequence length="414" mass="46271">MKITIKDIEDAAKRLKDIAQKTPLQYSKRLSKKYKADIYIKREDLQEVRSFKIRGAYNKMSCLSNEEKKRGVVCASAGNHAQGVAYSCNALKIKGVIFMPVVTPNQKIEKVKHFGGKYTEVRLVGNTFDDASVASKVFTKENNMVYVHPFNDPLTIAGQGTVGKEIYEKLDGKIDYLISTIGGGGLICGVSTYLKNKNKKIKCIGVEPEGAASMYEALKKGKVVTLEKIDTFVDGAAVKTVGELTYKICRQNLEKVIRVPSGKDCTAMIELYQNEGIIAEPAGALAVASLDDLAQNIKGKTVVCIISGGNNDILRYPEIMERSLVYQGRKHYFIIEFAQKPGQLRKFVDQALGPTDDIVRFEYIKKTNKEKGPALVGIELRDRKDLQPLLDRMKEIELNYRKITNSDLLYDYLV</sequence>
<dbReference type="InterPro" id="IPR000634">
    <property type="entry name" value="Ser/Thr_deHydtase_PyrdxlP-BS"/>
</dbReference>
<dbReference type="SUPFAM" id="SSF55021">
    <property type="entry name" value="ACT-like"/>
    <property type="match status" value="1"/>
</dbReference>